<keyword evidence="2" id="KW-0012">Acyltransferase</keyword>
<evidence type="ECO:0000256" key="1">
    <source>
        <dbReference type="ARBA" id="ARBA00022679"/>
    </source>
</evidence>
<dbReference type="PANTHER" id="PTHR43792:SF8">
    <property type="entry name" value="[RIBOSOMAL PROTEIN US5]-ALANINE N-ACETYLTRANSFERASE"/>
    <property type="match status" value="1"/>
</dbReference>
<name>A0ABS9UFU9_9BACL</name>
<comment type="similarity">
    <text evidence="3">Belongs to the acetyltransferase family. RimJ subfamily.</text>
</comment>
<feature type="domain" description="N-acetyltransferase" evidence="4">
    <location>
        <begin position="9"/>
        <end position="174"/>
    </location>
</feature>
<evidence type="ECO:0000313" key="5">
    <source>
        <dbReference type="EMBL" id="MCH7323219.1"/>
    </source>
</evidence>
<dbReference type="InterPro" id="IPR000182">
    <property type="entry name" value="GNAT_dom"/>
</dbReference>
<sequence length="185" mass="21551">MVQLTGQNCSLRTFTPSDARALAQLLADNKFFWSTYEPLHREEFYTEGAQYQKILESLQLLQANREFSFGIFDHGSQRLIGHISLYSIKRLPYSSCFVGYSMDERYIGRGITTEAVRLLLEFGFNRLNIHRIEAYVAPQNIASIKVLEKSGFTREGLLRQLLFINGVWVDHYMYAILQDEYKKMN</sequence>
<gene>
    <name evidence="5" type="ORF">LZ480_15185</name>
</gene>
<evidence type="ECO:0000313" key="6">
    <source>
        <dbReference type="Proteomes" id="UP001316087"/>
    </source>
</evidence>
<organism evidence="5 6">
    <name type="scientific">Solibacillus palustris</name>
    <dbReference type="NCBI Taxonomy" id="2908203"/>
    <lineage>
        <taxon>Bacteria</taxon>
        <taxon>Bacillati</taxon>
        <taxon>Bacillota</taxon>
        <taxon>Bacilli</taxon>
        <taxon>Bacillales</taxon>
        <taxon>Caryophanaceae</taxon>
        <taxon>Solibacillus</taxon>
    </lineage>
</organism>
<dbReference type="InterPro" id="IPR051531">
    <property type="entry name" value="N-acetyltransferase"/>
</dbReference>
<protein>
    <submittedName>
        <fullName evidence="5">GNAT family N-acetyltransferase</fullName>
    </submittedName>
</protein>
<keyword evidence="1" id="KW-0808">Transferase</keyword>
<dbReference type="RefSeq" id="WP_241370389.1">
    <property type="nucleotide sequence ID" value="NZ_JAKZFC010000006.1"/>
</dbReference>
<dbReference type="Proteomes" id="UP001316087">
    <property type="component" value="Unassembled WGS sequence"/>
</dbReference>
<accession>A0ABS9UFU9</accession>
<proteinExistence type="inferred from homology"/>
<comment type="caution">
    <text evidence="5">The sequence shown here is derived from an EMBL/GenBank/DDBJ whole genome shotgun (WGS) entry which is preliminary data.</text>
</comment>
<dbReference type="Gene3D" id="3.40.630.30">
    <property type="match status" value="1"/>
</dbReference>
<dbReference type="PROSITE" id="PS51186">
    <property type="entry name" value="GNAT"/>
    <property type="match status" value="1"/>
</dbReference>
<dbReference type="Pfam" id="PF13302">
    <property type="entry name" value="Acetyltransf_3"/>
    <property type="match status" value="1"/>
</dbReference>
<dbReference type="PANTHER" id="PTHR43792">
    <property type="entry name" value="GNAT FAMILY, PUTATIVE (AFU_ORTHOLOGUE AFUA_3G00765)-RELATED-RELATED"/>
    <property type="match status" value="1"/>
</dbReference>
<evidence type="ECO:0000259" key="4">
    <source>
        <dbReference type="PROSITE" id="PS51186"/>
    </source>
</evidence>
<keyword evidence="6" id="KW-1185">Reference proteome</keyword>
<evidence type="ECO:0000256" key="3">
    <source>
        <dbReference type="ARBA" id="ARBA00038502"/>
    </source>
</evidence>
<evidence type="ECO:0000256" key="2">
    <source>
        <dbReference type="ARBA" id="ARBA00023315"/>
    </source>
</evidence>
<dbReference type="InterPro" id="IPR016181">
    <property type="entry name" value="Acyl_CoA_acyltransferase"/>
</dbReference>
<reference evidence="5 6" key="1">
    <citation type="submission" date="2022-03" db="EMBL/GenBank/DDBJ databases">
        <authorList>
            <person name="Jo J.-H."/>
            <person name="Im W.-T."/>
        </authorList>
    </citation>
    <scope>NUCLEOTIDE SEQUENCE [LARGE SCALE GENOMIC DNA]</scope>
    <source>
        <strain evidence="5 6">MA9</strain>
    </source>
</reference>
<dbReference type="EMBL" id="JAKZFC010000006">
    <property type="protein sequence ID" value="MCH7323219.1"/>
    <property type="molecule type" value="Genomic_DNA"/>
</dbReference>
<dbReference type="SUPFAM" id="SSF55729">
    <property type="entry name" value="Acyl-CoA N-acyltransferases (Nat)"/>
    <property type="match status" value="1"/>
</dbReference>